<feature type="chain" id="PRO_5030574193" evidence="2">
    <location>
        <begin position="18"/>
        <end position="109"/>
    </location>
</feature>
<dbReference type="EMBL" id="JACIDU010000010">
    <property type="protein sequence ID" value="MBB4104176.1"/>
    <property type="molecule type" value="Genomic_DNA"/>
</dbReference>
<feature type="region of interest" description="Disordered" evidence="1">
    <location>
        <begin position="21"/>
        <end position="109"/>
    </location>
</feature>
<evidence type="ECO:0000256" key="1">
    <source>
        <dbReference type="SAM" id="MobiDB-lite"/>
    </source>
</evidence>
<evidence type="ECO:0000313" key="3">
    <source>
        <dbReference type="EMBL" id="MBB4104176.1"/>
    </source>
</evidence>
<name>A0A7W6K4J1_9HYPH</name>
<sequence length="109" mass="11157">MRLPILLAALMPLAALTACSTTGPVDCERKDPKKPMMTGSCNEGHATPLLRRPKPPLTHGKVAPLLRPVKKVPVREPISSEHEGGGGGGPSSGGNNSSTGGGGYTHGKI</sequence>
<accession>A0A7W6K4J1</accession>
<reference evidence="3 4" key="1">
    <citation type="submission" date="2020-08" db="EMBL/GenBank/DDBJ databases">
        <title>Genomic Encyclopedia of Type Strains, Phase IV (KMG-IV): sequencing the most valuable type-strain genomes for metagenomic binning, comparative biology and taxonomic classification.</title>
        <authorList>
            <person name="Goeker M."/>
        </authorList>
    </citation>
    <scope>NUCLEOTIDE SEQUENCE [LARGE SCALE GENOMIC DNA]</scope>
    <source>
        <strain evidence="3 4">DSM 26385</strain>
    </source>
</reference>
<keyword evidence="4" id="KW-1185">Reference proteome</keyword>
<feature type="compositionally biased region" description="Gly residues" evidence="1">
    <location>
        <begin position="99"/>
        <end position="109"/>
    </location>
</feature>
<organism evidence="3 4">
    <name type="scientific">Allorhizobium borbori</name>
    <dbReference type="NCBI Taxonomy" id="485907"/>
    <lineage>
        <taxon>Bacteria</taxon>
        <taxon>Pseudomonadati</taxon>
        <taxon>Pseudomonadota</taxon>
        <taxon>Alphaproteobacteria</taxon>
        <taxon>Hyphomicrobiales</taxon>
        <taxon>Rhizobiaceae</taxon>
        <taxon>Rhizobium/Agrobacterium group</taxon>
        <taxon>Allorhizobium</taxon>
    </lineage>
</organism>
<dbReference type="RefSeq" id="WP_183793262.1">
    <property type="nucleotide sequence ID" value="NZ_JACIDU010000010.1"/>
</dbReference>
<comment type="caution">
    <text evidence="3">The sequence shown here is derived from an EMBL/GenBank/DDBJ whole genome shotgun (WGS) entry which is preliminary data.</text>
</comment>
<feature type="signal peptide" evidence="2">
    <location>
        <begin position="1"/>
        <end position="17"/>
    </location>
</feature>
<dbReference type="Proteomes" id="UP000584824">
    <property type="component" value="Unassembled WGS sequence"/>
</dbReference>
<gene>
    <name evidence="3" type="ORF">GGQ66_002749</name>
</gene>
<dbReference type="AlphaFoldDB" id="A0A7W6K4J1"/>
<evidence type="ECO:0000313" key="4">
    <source>
        <dbReference type="Proteomes" id="UP000584824"/>
    </source>
</evidence>
<protein>
    <submittedName>
        <fullName evidence="3">Putative membrane protein YgcG</fullName>
    </submittedName>
</protein>
<evidence type="ECO:0000256" key="2">
    <source>
        <dbReference type="SAM" id="SignalP"/>
    </source>
</evidence>
<dbReference type="PROSITE" id="PS51257">
    <property type="entry name" value="PROKAR_LIPOPROTEIN"/>
    <property type="match status" value="1"/>
</dbReference>
<proteinExistence type="predicted"/>
<keyword evidence="2" id="KW-0732">Signal</keyword>